<dbReference type="RefSeq" id="WP_376811039.1">
    <property type="nucleotide sequence ID" value="NZ_JBHSDY010000001.1"/>
</dbReference>
<accession>A0ABV8RU82</accession>
<dbReference type="InterPro" id="IPR029069">
    <property type="entry name" value="HotDog_dom_sf"/>
</dbReference>
<sequence length="155" mass="15953">MSTPLEIVAETATPAAPEARISLEAFRELLDRLHPFAAVLGIEILDIQYGQATLRLPPSPANQRLGGIVAGPMLMGLADLALYAAVVGATGVAEAVTSSLTINFMRGAPAGGIIAQARVLKTGRMTAGDVLLLPEGGGDPVAQVVSTWSVPRKAD</sequence>
<evidence type="ECO:0000256" key="1">
    <source>
        <dbReference type="ARBA" id="ARBA00022801"/>
    </source>
</evidence>
<comment type="caution">
    <text evidence="3">The sequence shown here is derived from an EMBL/GenBank/DDBJ whole genome shotgun (WGS) entry which is preliminary data.</text>
</comment>
<dbReference type="Pfam" id="PF03061">
    <property type="entry name" value="4HBT"/>
    <property type="match status" value="1"/>
</dbReference>
<proteinExistence type="predicted"/>
<dbReference type="SUPFAM" id="SSF54637">
    <property type="entry name" value="Thioesterase/thiol ester dehydrase-isomerase"/>
    <property type="match status" value="1"/>
</dbReference>
<reference evidence="4" key="1">
    <citation type="journal article" date="2019" name="Int. J. Syst. Evol. Microbiol.">
        <title>The Global Catalogue of Microorganisms (GCM) 10K type strain sequencing project: providing services to taxonomists for standard genome sequencing and annotation.</title>
        <authorList>
            <consortium name="The Broad Institute Genomics Platform"/>
            <consortium name="The Broad Institute Genome Sequencing Center for Infectious Disease"/>
            <person name="Wu L."/>
            <person name="Ma J."/>
        </authorList>
    </citation>
    <scope>NUCLEOTIDE SEQUENCE [LARGE SCALE GENOMIC DNA]</scope>
    <source>
        <strain evidence="4">CGMCC 1.19029</strain>
    </source>
</reference>
<dbReference type="CDD" id="cd03443">
    <property type="entry name" value="PaaI_thioesterase"/>
    <property type="match status" value="1"/>
</dbReference>
<dbReference type="EC" id="3.1.2.-" evidence="3"/>
<evidence type="ECO:0000259" key="2">
    <source>
        <dbReference type="Pfam" id="PF03061"/>
    </source>
</evidence>
<dbReference type="GO" id="GO:0016787">
    <property type="term" value="F:hydrolase activity"/>
    <property type="evidence" value="ECO:0007669"/>
    <property type="project" value="UniProtKB-KW"/>
</dbReference>
<dbReference type="InterPro" id="IPR003736">
    <property type="entry name" value="PAAI_dom"/>
</dbReference>
<keyword evidence="4" id="KW-1185">Reference proteome</keyword>
<feature type="domain" description="Thioesterase" evidence="2">
    <location>
        <begin position="66"/>
        <end position="126"/>
    </location>
</feature>
<dbReference type="InterPro" id="IPR006683">
    <property type="entry name" value="Thioestr_dom"/>
</dbReference>
<gene>
    <name evidence="3" type="ORF">ACFO0J_00160</name>
</gene>
<dbReference type="NCBIfam" id="TIGR00369">
    <property type="entry name" value="unchar_dom_1"/>
    <property type="match status" value="1"/>
</dbReference>
<name>A0ABV8RU82_9BURK</name>
<organism evidence="3 4">
    <name type="scientific">Castellaniella hirudinis</name>
    <dbReference type="NCBI Taxonomy" id="1144617"/>
    <lineage>
        <taxon>Bacteria</taxon>
        <taxon>Pseudomonadati</taxon>
        <taxon>Pseudomonadota</taxon>
        <taxon>Betaproteobacteria</taxon>
        <taxon>Burkholderiales</taxon>
        <taxon>Alcaligenaceae</taxon>
        <taxon>Castellaniella</taxon>
    </lineage>
</organism>
<dbReference type="EMBL" id="JBHSDY010000001">
    <property type="protein sequence ID" value="MFC4296450.1"/>
    <property type="molecule type" value="Genomic_DNA"/>
</dbReference>
<evidence type="ECO:0000313" key="3">
    <source>
        <dbReference type="EMBL" id="MFC4296450.1"/>
    </source>
</evidence>
<keyword evidence="1 3" id="KW-0378">Hydrolase</keyword>
<protein>
    <submittedName>
        <fullName evidence="3">PaaI family thioesterase</fullName>
        <ecNumber evidence="3">3.1.2.-</ecNumber>
    </submittedName>
</protein>
<dbReference type="Gene3D" id="3.10.129.10">
    <property type="entry name" value="Hotdog Thioesterase"/>
    <property type="match status" value="1"/>
</dbReference>
<dbReference type="Proteomes" id="UP001595756">
    <property type="component" value="Unassembled WGS sequence"/>
</dbReference>
<evidence type="ECO:0000313" key="4">
    <source>
        <dbReference type="Proteomes" id="UP001595756"/>
    </source>
</evidence>